<evidence type="ECO:0000313" key="3">
    <source>
        <dbReference type="Proteomes" id="UP000029644"/>
    </source>
</evidence>
<feature type="domain" description="Rhodanese" evidence="1">
    <location>
        <begin position="26"/>
        <end position="116"/>
    </location>
</feature>
<dbReference type="EMBL" id="BBNQ01000014">
    <property type="protein sequence ID" value="GAL63932.1"/>
    <property type="molecule type" value="Genomic_DNA"/>
</dbReference>
<sequence>MFNCKAQNDDIVTKVTPEELEVLLTEQKEMKLIDVRTPEEFGAGHISRAENINFFSENFSKSLAELDKEEPLIIYCKSGRRSGKSIAIFKELGFTKIYELEGGVLNWKSKDFEVKTK</sequence>
<dbReference type="Proteomes" id="UP000029644">
    <property type="component" value="Unassembled WGS sequence"/>
</dbReference>
<organism evidence="2 3">
    <name type="scientific">Algibacter lectus</name>
    <dbReference type="NCBI Taxonomy" id="221126"/>
    <lineage>
        <taxon>Bacteria</taxon>
        <taxon>Pseudomonadati</taxon>
        <taxon>Bacteroidota</taxon>
        <taxon>Flavobacteriia</taxon>
        <taxon>Flavobacteriales</taxon>
        <taxon>Flavobacteriaceae</taxon>
        <taxon>Algibacter</taxon>
    </lineage>
</organism>
<dbReference type="CDD" id="cd00158">
    <property type="entry name" value="RHOD"/>
    <property type="match status" value="1"/>
</dbReference>
<proteinExistence type="predicted"/>
<dbReference type="InterPro" id="IPR001763">
    <property type="entry name" value="Rhodanese-like_dom"/>
</dbReference>
<dbReference type="SMART" id="SM00450">
    <property type="entry name" value="RHOD"/>
    <property type="match status" value="1"/>
</dbReference>
<comment type="caution">
    <text evidence="2">The sequence shown here is derived from an EMBL/GenBank/DDBJ whole genome shotgun (WGS) entry which is preliminary data.</text>
</comment>
<dbReference type="Gene3D" id="3.40.250.10">
    <property type="entry name" value="Rhodanese-like domain"/>
    <property type="match status" value="1"/>
</dbReference>
<evidence type="ECO:0000259" key="1">
    <source>
        <dbReference type="PROSITE" id="PS50206"/>
    </source>
</evidence>
<dbReference type="SUPFAM" id="SSF52821">
    <property type="entry name" value="Rhodanese/Cell cycle control phosphatase"/>
    <property type="match status" value="1"/>
</dbReference>
<gene>
    <name evidence="2" type="ORF">JCM19300_2187</name>
</gene>
<protein>
    <submittedName>
        <fullName evidence="2">Rhodanese-like domain protein</fullName>
    </submittedName>
</protein>
<reference evidence="2 3" key="1">
    <citation type="journal article" date="2014" name="Genome Announc.">
        <title>Draft Genome Sequences of Marine Flavobacterium Algibacter lectus Strains SS8 and NR4.</title>
        <authorList>
            <person name="Takatani N."/>
            <person name="Nakanishi M."/>
            <person name="Meirelles P."/>
            <person name="Mino S."/>
            <person name="Suda W."/>
            <person name="Oshima K."/>
            <person name="Hattori M."/>
            <person name="Ohkuma M."/>
            <person name="Hosokawa M."/>
            <person name="Miyashita K."/>
            <person name="Thompson F.L."/>
            <person name="Niwa A."/>
            <person name="Sawabe T."/>
            <person name="Sawabe T."/>
        </authorList>
    </citation>
    <scope>NUCLEOTIDE SEQUENCE [LARGE SCALE GENOMIC DNA]</scope>
    <source>
        <strain evidence="2 3">JCM 19300</strain>
    </source>
</reference>
<dbReference type="Pfam" id="PF00581">
    <property type="entry name" value="Rhodanese"/>
    <property type="match status" value="1"/>
</dbReference>
<dbReference type="PANTHER" id="PTHR45431:SF3">
    <property type="entry name" value="RHODANESE-LIKE DOMAIN-CONTAINING PROTEIN 15, CHLOROPLASTIC"/>
    <property type="match status" value="1"/>
</dbReference>
<dbReference type="PANTHER" id="PTHR45431">
    <property type="entry name" value="RHODANESE-LIKE DOMAIN-CONTAINING PROTEIN 15, CHLOROPLASTIC"/>
    <property type="match status" value="1"/>
</dbReference>
<dbReference type="InterPro" id="IPR036873">
    <property type="entry name" value="Rhodanese-like_dom_sf"/>
</dbReference>
<name>A0A090W8T1_9FLAO</name>
<dbReference type="PROSITE" id="PS50206">
    <property type="entry name" value="RHODANESE_3"/>
    <property type="match status" value="1"/>
</dbReference>
<dbReference type="AlphaFoldDB" id="A0A090W8T1"/>
<dbReference type="InterPro" id="IPR052367">
    <property type="entry name" value="Thiosulfate_ST/Rhodanese-like"/>
</dbReference>
<accession>A0A090W8T1</accession>
<evidence type="ECO:0000313" key="2">
    <source>
        <dbReference type="EMBL" id="GAL63932.1"/>
    </source>
</evidence>
<dbReference type="RefSeq" id="WP_052415452.1">
    <property type="nucleotide sequence ID" value="NZ_BBNQ01000014.1"/>
</dbReference>